<dbReference type="Proteomes" id="UP000008281">
    <property type="component" value="Unassembled WGS sequence"/>
</dbReference>
<sequence length="348" mass="40481">MKPMKLFCLPYLIQKHILDSMDLQSIFLLSLCSKRMKNCIASRQTVRFNKIKYFHFQIRSMICIEAVYFDGTVEVIFEMYPTTSAVKRLCISSLIGLSYTKRAPKSTLTWRALIQHSKPFKILFGNEKEYRVDMFSRYDGDSIPRLHNIRSSCVWSYPTTTGKTVDSFCSESPNQDFFQVLSAINGQLDENSKLYGMKTIDVGEDNSGLVLDIIRRFTGTHAFLRTSELSNSDIIEFVNRWKSNEAFESLEVLVVRFNHQFNLSNRIEIENSIGIRELSSENNAPEFHYKRRYNLDPNDFFSHSFVSNSYVVRDHDQRVASVLLNEETFSIGIWNLTENEFLEKCLKS</sequence>
<dbReference type="AlphaFoldDB" id="E3M3V9"/>
<protein>
    <recommendedName>
        <fullName evidence="1">F-box domain-containing protein</fullName>
    </recommendedName>
</protein>
<reference evidence="2" key="1">
    <citation type="submission" date="2007-07" db="EMBL/GenBank/DDBJ databases">
        <title>PCAP assembly of the Caenorhabditis remanei genome.</title>
        <authorList>
            <consortium name="The Caenorhabditis remanei Sequencing Consortium"/>
            <person name="Wilson R.K."/>
        </authorList>
    </citation>
    <scope>NUCLEOTIDE SEQUENCE [LARGE SCALE GENOMIC DNA]</scope>
    <source>
        <strain evidence="2">PB4641</strain>
    </source>
</reference>
<keyword evidence="3" id="KW-1185">Reference proteome</keyword>
<dbReference type="OrthoDB" id="5889639at2759"/>
<evidence type="ECO:0000313" key="2">
    <source>
        <dbReference type="EMBL" id="EFO90801.1"/>
    </source>
</evidence>
<feature type="domain" description="F-box" evidence="1">
    <location>
        <begin position="3"/>
        <end position="51"/>
    </location>
</feature>
<dbReference type="InParanoid" id="E3M3V9"/>
<name>E3M3V9_CAERE</name>
<dbReference type="HOGENOM" id="CLU_040220_3_1_1"/>
<dbReference type="EMBL" id="DS268423">
    <property type="protein sequence ID" value="EFO90801.1"/>
    <property type="molecule type" value="Genomic_DNA"/>
</dbReference>
<organism evidence="3">
    <name type="scientific">Caenorhabditis remanei</name>
    <name type="common">Caenorhabditis vulgaris</name>
    <dbReference type="NCBI Taxonomy" id="31234"/>
    <lineage>
        <taxon>Eukaryota</taxon>
        <taxon>Metazoa</taxon>
        <taxon>Ecdysozoa</taxon>
        <taxon>Nematoda</taxon>
        <taxon>Chromadorea</taxon>
        <taxon>Rhabditida</taxon>
        <taxon>Rhabditina</taxon>
        <taxon>Rhabditomorpha</taxon>
        <taxon>Rhabditoidea</taxon>
        <taxon>Rhabditidae</taxon>
        <taxon>Peloderinae</taxon>
        <taxon>Caenorhabditis</taxon>
    </lineage>
</organism>
<dbReference type="Pfam" id="PF00646">
    <property type="entry name" value="F-box"/>
    <property type="match status" value="1"/>
</dbReference>
<dbReference type="PANTHER" id="PTHR21503:SF8">
    <property type="entry name" value="F-BOX ASSOCIATED DOMAIN-CONTAINING PROTEIN-RELATED"/>
    <property type="match status" value="1"/>
</dbReference>
<evidence type="ECO:0000313" key="3">
    <source>
        <dbReference type="Proteomes" id="UP000008281"/>
    </source>
</evidence>
<proteinExistence type="predicted"/>
<dbReference type="InterPro" id="IPR001810">
    <property type="entry name" value="F-box_dom"/>
</dbReference>
<dbReference type="PROSITE" id="PS50181">
    <property type="entry name" value="FBOX"/>
    <property type="match status" value="1"/>
</dbReference>
<gene>
    <name evidence="2" type="ORF">CRE_08181</name>
</gene>
<evidence type="ECO:0000259" key="1">
    <source>
        <dbReference type="PROSITE" id="PS50181"/>
    </source>
</evidence>
<accession>E3M3V9</accession>
<dbReference type="PANTHER" id="PTHR21503">
    <property type="entry name" value="F-BOX-CONTAINING HYPOTHETICAL PROTEIN C.ELEGANS"/>
    <property type="match status" value="1"/>
</dbReference>